<name>A0AAN6GM33_9BASI</name>
<sequence length="714" mass="76846">MDIDGVDLEDVGGFASIDNDASDEPTQILMIHGLQEQLLASDIGRALHAHFDPTMKAAGTSNADAGPKPWLSKVITLHSITGGGDEQASQSITNVGKAFAVCSDVGVATGILDAFEEQYLESEVEEGFRLKLPEDVTQRLIDEVGMTPEQAATTDQLLICYATPAVFQQCALDDKRDARSTIPVRTDWGELRFSYRDLSHGVQSWDASELFPSALPAPPTPEKPQLEASDGLLSADGPSKKRSRSAMIREELRQQQQQQESPKLSLKEEGLKLAAAIHQAKIDFLHEQIAHGVQVWVPPELQRTFPNNTTPDATNQPQASRSLLSIHVGTPVTPSGIRLSTTLPSRPLQSLMTPASLPRPPVPSNTPADKFTSPMSQLPKAPQNTPFGAHVVPQSQPEPVKTSASSTANGRNNDGGFSSPVSPEAVNSQIDLPASIPSQAASKRRRGFSDHPDPEPRQANAVKVEDPLVKQEEGDEDALLTGSSMKSRWDIKNGKENAPHDQSSSRRASGRHRIPGPAQAPPVLVSPAGGPPSGEGRGNAPSGSRSTSVTTTLVAAPDTLEVPSGLRLPAPMEGLTRRIGRDDEVPLDYDFCNEDRLLCLLCMRVFKSSMTMKKHVWESSLHKKNVEDPDMRRKGVLQLYSSFTPRKEADTAETAAPGQLSTQDPATSAAVPSGTPVEAADQVDSTPNVNAVASPVSPTYRDRAMERRAVYRGE</sequence>
<feature type="region of interest" description="Disordered" evidence="1">
    <location>
        <begin position="211"/>
        <end position="246"/>
    </location>
</feature>
<gene>
    <name evidence="2" type="ORF">OC846_005951</name>
</gene>
<organism evidence="2 3">
    <name type="scientific">Tilletia horrida</name>
    <dbReference type="NCBI Taxonomy" id="155126"/>
    <lineage>
        <taxon>Eukaryota</taxon>
        <taxon>Fungi</taxon>
        <taxon>Dikarya</taxon>
        <taxon>Basidiomycota</taxon>
        <taxon>Ustilaginomycotina</taxon>
        <taxon>Exobasidiomycetes</taxon>
        <taxon>Tilletiales</taxon>
        <taxon>Tilletiaceae</taxon>
        <taxon>Tilletia</taxon>
    </lineage>
</organism>
<feature type="compositionally biased region" description="Basic and acidic residues" evidence="1">
    <location>
        <begin position="463"/>
        <end position="472"/>
    </location>
</feature>
<feature type="compositionally biased region" description="Polar residues" evidence="1">
    <location>
        <begin position="338"/>
        <end position="353"/>
    </location>
</feature>
<dbReference type="Proteomes" id="UP001176517">
    <property type="component" value="Unassembled WGS sequence"/>
</dbReference>
<evidence type="ECO:0000256" key="1">
    <source>
        <dbReference type="SAM" id="MobiDB-lite"/>
    </source>
</evidence>
<evidence type="ECO:0000313" key="2">
    <source>
        <dbReference type="EMBL" id="KAK0544726.1"/>
    </source>
</evidence>
<reference evidence="2" key="1">
    <citation type="journal article" date="2023" name="PhytoFront">
        <title>Draft Genome Resources of Seven Strains of Tilletia horrida, Causal Agent of Kernel Smut of Rice.</title>
        <authorList>
            <person name="Khanal S."/>
            <person name="Antony Babu S."/>
            <person name="Zhou X.G."/>
        </authorList>
    </citation>
    <scope>NUCLEOTIDE SEQUENCE</scope>
    <source>
        <strain evidence="2">TX6</strain>
    </source>
</reference>
<accession>A0AAN6GM33</accession>
<dbReference type="AlphaFoldDB" id="A0AAN6GM33"/>
<comment type="caution">
    <text evidence="2">The sequence shown here is derived from an EMBL/GenBank/DDBJ whole genome shotgun (WGS) entry which is preliminary data.</text>
</comment>
<feature type="compositionally biased region" description="Basic and acidic residues" evidence="1">
    <location>
        <begin position="487"/>
        <end position="499"/>
    </location>
</feature>
<evidence type="ECO:0000313" key="3">
    <source>
        <dbReference type="Proteomes" id="UP001176517"/>
    </source>
</evidence>
<feature type="region of interest" description="Disordered" evidence="1">
    <location>
        <begin position="331"/>
        <end position="549"/>
    </location>
</feature>
<proteinExistence type="predicted"/>
<feature type="compositionally biased region" description="Polar residues" evidence="1">
    <location>
        <begin position="393"/>
        <end position="441"/>
    </location>
</feature>
<feature type="compositionally biased region" description="Basic and acidic residues" evidence="1">
    <location>
        <begin position="447"/>
        <end position="456"/>
    </location>
</feature>
<feature type="region of interest" description="Disordered" evidence="1">
    <location>
        <begin position="643"/>
        <end position="695"/>
    </location>
</feature>
<protein>
    <submittedName>
        <fullName evidence="2">Uncharacterized protein</fullName>
    </submittedName>
</protein>
<dbReference type="EMBL" id="JAPDMZ010000266">
    <property type="protein sequence ID" value="KAK0544726.1"/>
    <property type="molecule type" value="Genomic_DNA"/>
</dbReference>
<keyword evidence="3" id="KW-1185">Reference proteome</keyword>